<evidence type="ECO:0000256" key="5">
    <source>
        <dbReference type="ARBA" id="ARBA00022729"/>
    </source>
</evidence>
<evidence type="ECO:0000256" key="6">
    <source>
        <dbReference type="ARBA" id="ARBA00023136"/>
    </source>
</evidence>
<dbReference type="KEGG" id="ada:A5CPEGH6_15050"/>
<evidence type="ECO:0000313" key="10">
    <source>
        <dbReference type="Proteomes" id="UP000319374"/>
    </source>
</evidence>
<keyword evidence="6" id="KW-0472">Membrane</keyword>
<comment type="similarity">
    <text evidence="2">Belongs to the OmpP1/FadL family.</text>
</comment>
<evidence type="ECO:0000313" key="9">
    <source>
        <dbReference type="EMBL" id="BBL06867.1"/>
    </source>
</evidence>
<dbReference type="Pfam" id="PF03349">
    <property type="entry name" value="Toluene_X"/>
    <property type="match status" value="1"/>
</dbReference>
<name>A0A4Y1X0M7_9BACT</name>
<dbReference type="PANTHER" id="PTHR35093:SF8">
    <property type="entry name" value="OUTER MEMBRANE PROTEIN NMB0088-RELATED"/>
    <property type="match status" value="1"/>
</dbReference>
<protein>
    <submittedName>
        <fullName evidence="9">Hemin receptor</fullName>
    </submittedName>
</protein>
<dbReference type="GO" id="GO:0015483">
    <property type="term" value="F:long-chain fatty acid transporting porin activity"/>
    <property type="evidence" value="ECO:0007669"/>
    <property type="project" value="TreeGrafter"/>
</dbReference>
<dbReference type="OrthoDB" id="9765571at2"/>
<keyword evidence="10" id="KW-1185">Reference proteome</keyword>
<keyword evidence="5 8" id="KW-0732">Signal</keyword>
<evidence type="ECO:0000256" key="8">
    <source>
        <dbReference type="SAM" id="SignalP"/>
    </source>
</evidence>
<keyword evidence="9" id="KW-0675">Receptor</keyword>
<reference evidence="10" key="1">
    <citation type="submission" date="2019-06" db="EMBL/GenBank/DDBJ databases">
        <title>Alistipes onderdonkii subsp. vulgaris subsp. nov., Alistipes dispar sp. nov. and Alistipes communis sp. nov., isolated from human faeces, and creation of Alistipes onderdonkii subsp. onderdonkii subsp. nov.</title>
        <authorList>
            <person name="Sakamoto M."/>
            <person name="Ikeyama N."/>
            <person name="Ogata Y."/>
            <person name="Suda W."/>
            <person name="Iino T."/>
            <person name="Hattori M."/>
            <person name="Ohkuma M."/>
        </authorList>
    </citation>
    <scope>NUCLEOTIDE SEQUENCE [LARGE SCALE GENOMIC DNA]</scope>
    <source>
        <strain evidence="10">5CPEGH6</strain>
    </source>
</reference>
<evidence type="ECO:0000256" key="3">
    <source>
        <dbReference type="ARBA" id="ARBA00022452"/>
    </source>
</evidence>
<evidence type="ECO:0000256" key="1">
    <source>
        <dbReference type="ARBA" id="ARBA00004571"/>
    </source>
</evidence>
<gene>
    <name evidence="9" type="ORF">A5CPEGH6_15050</name>
</gene>
<organism evidence="9 10">
    <name type="scientific">Alistipes dispar</name>
    <dbReference type="NCBI Taxonomy" id="2585119"/>
    <lineage>
        <taxon>Bacteria</taxon>
        <taxon>Pseudomonadati</taxon>
        <taxon>Bacteroidota</taxon>
        <taxon>Bacteroidia</taxon>
        <taxon>Bacteroidales</taxon>
        <taxon>Rikenellaceae</taxon>
        <taxon>Alistipes</taxon>
    </lineage>
</organism>
<dbReference type="GO" id="GO:0009279">
    <property type="term" value="C:cell outer membrane"/>
    <property type="evidence" value="ECO:0007669"/>
    <property type="project" value="UniProtKB-SubCell"/>
</dbReference>
<dbReference type="PANTHER" id="PTHR35093">
    <property type="entry name" value="OUTER MEMBRANE PROTEIN NMB0088-RELATED"/>
    <property type="match status" value="1"/>
</dbReference>
<keyword evidence="3" id="KW-1134">Transmembrane beta strand</keyword>
<dbReference type="RefSeq" id="WP_141428728.1">
    <property type="nucleotide sequence ID" value="NZ_AP019736.1"/>
</dbReference>
<dbReference type="InterPro" id="IPR005017">
    <property type="entry name" value="OMPP1/FadL/TodX"/>
</dbReference>
<feature type="signal peptide" evidence="8">
    <location>
        <begin position="1"/>
        <end position="20"/>
    </location>
</feature>
<keyword evidence="4" id="KW-0812">Transmembrane</keyword>
<dbReference type="AlphaFoldDB" id="A0A4Y1X0M7"/>
<evidence type="ECO:0000256" key="2">
    <source>
        <dbReference type="ARBA" id="ARBA00008163"/>
    </source>
</evidence>
<dbReference type="GeneID" id="98673483"/>
<sequence>MKRSILTASAALLLCGKLAAQTPPQYEFGGLAMSADALSTADLFSLSQQSFNFGTARSMAMGGAFTSLGADQASMVINPAGLGMYNRGEIAVTPMMTFSRAETPAGLTPSGAMPFRSNGKNRFALGNIGGVFNVYEGTGRLLSVNFGVGYNRLADYNYSYSFEFAGSNRTSSIADAFAVQLEAGGAYVDDNGTIAMKRDGWTATDWRIDPFFWPAVGAYKTYLVDYDRTDKLWYPGEIGDNATVNGGASVRSIGSAGEFDISMGANLNNKLYFGFTLGIQSIYQKKSIYYGEGYNYGGGNGYNLDQGGEYAVDRNGNPLANVMQSMGMTQTATVEGAGVNFKLGVVYSPVPNLRLGMAFHTPTFYSLDRRYGMSMSTASIGATSETDPRPHDYTSDTASDILEDSGDSGWEFVSPSRLMFGASYTFGDVAIVSVDYERDWYNGIRVKNMPYLAYGPAASDFKQDMKYYFKGSNTVRAGVEVRPLPMLSVRAGFGYNGSMLRDERTILSSPAVAETTYYTAGLGFSLSRSVYLDVAYCYVKDTTTPYMLFYGNRYADDEAKTEIYQSEVYTTDFTRHNVALTLGFRF</sequence>
<dbReference type="Gene3D" id="2.40.160.60">
    <property type="entry name" value="Outer membrane protein transport protein (OMPP1/FadL/TodX)"/>
    <property type="match status" value="1"/>
</dbReference>
<dbReference type="Proteomes" id="UP000319374">
    <property type="component" value="Chromosome"/>
</dbReference>
<feature type="chain" id="PRO_5021208146" evidence="8">
    <location>
        <begin position="21"/>
        <end position="586"/>
    </location>
</feature>
<proteinExistence type="inferred from homology"/>
<keyword evidence="7" id="KW-0998">Cell outer membrane</keyword>
<accession>A0A4Y1X0M7</accession>
<evidence type="ECO:0000256" key="7">
    <source>
        <dbReference type="ARBA" id="ARBA00023237"/>
    </source>
</evidence>
<evidence type="ECO:0000256" key="4">
    <source>
        <dbReference type="ARBA" id="ARBA00022692"/>
    </source>
</evidence>
<dbReference type="EMBL" id="AP019736">
    <property type="protein sequence ID" value="BBL06867.1"/>
    <property type="molecule type" value="Genomic_DNA"/>
</dbReference>
<dbReference type="SUPFAM" id="SSF56935">
    <property type="entry name" value="Porins"/>
    <property type="match status" value="1"/>
</dbReference>
<comment type="subcellular location">
    <subcellularLocation>
        <location evidence="1">Cell outer membrane</location>
        <topology evidence="1">Multi-pass membrane protein</topology>
    </subcellularLocation>
</comment>